<dbReference type="GO" id="GO:0019748">
    <property type="term" value="P:secondary metabolic process"/>
    <property type="evidence" value="ECO:0007669"/>
    <property type="project" value="TreeGrafter"/>
</dbReference>
<dbReference type="InterPro" id="IPR032466">
    <property type="entry name" value="Metal_Hydrolase"/>
</dbReference>
<dbReference type="Proteomes" id="UP000502706">
    <property type="component" value="Chromosome"/>
</dbReference>
<name>A0A6G8Q117_9ACTN</name>
<keyword evidence="3" id="KW-0378">Hydrolase</keyword>
<dbReference type="GO" id="GO:0016831">
    <property type="term" value="F:carboxy-lyase activity"/>
    <property type="evidence" value="ECO:0007669"/>
    <property type="project" value="InterPro"/>
</dbReference>
<dbReference type="InterPro" id="IPR006680">
    <property type="entry name" value="Amidohydro-rel"/>
</dbReference>
<proteinExistence type="predicted"/>
<dbReference type="GO" id="GO:0005737">
    <property type="term" value="C:cytoplasm"/>
    <property type="evidence" value="ECO:0007669"/>
    <property type="project" value="TreeGrafter"/>
</dbReference>
<keyword evidence="1" id="KW-0456">Lyase</keyword>
<dbReference type="Gene3D" id="3.20.20.140">
    <property type="entry name" value="Metal-dependent hydrolases"/>
    <property type="match status" value="1"/>
</dbReference>
<dbReference type="KEGG" id="rmar:GBA65_17410"/>
<dbReference type="PANTHER" id="PTHR21240">
    <property type="entry name" value="2-AMINO-3-CARBOXYLMUCONATE-6-SEMIALDEHYDE DECARBOXYLASE"/>
    <property type="match status" value="1"/>
</dbReference>
<dbReference type="AlphaFoldDB" id="A0A6G8Q117"/>
<dbReference type="Pfam" id="PF04909">
    <property type="entry name" value="Amidohydro_2"/>
    <property type="match status" value="1"/>
</dbReference>
<feature type="domain" description="Amidohydrolase-related" evidence="2">
    <location>
        <begin position="117"/>
        <end position="392"/>
    </location>
</feature>
<evidence type="ECO:0000313" key="3">
    <source>
        <dbReference type="EMBL" id="QIN80007.1"/>
    </source>
</evidence>
<dbReference type="GO" id="GO:0016787">
    <property type="term" value="F:hydrolase activity"/>
    <property type="evidence" value="ECO:0007669"/>
    <property type="project" value="UniProtKB-KW"/>
</dbReference>
<organism evidence="3 4">
    <name type="scientific">Rubrobacter marinus</name>
    <dbReference type="NCBI Taxonomy" id="2653852"/>
    <lineage>
        <taxon>Bacteria</taxon>
        <taxon>Bacillati</taxon>
        <taxon>Actinomycetota</taxon>
        <taxon>Rubrobacteria</taxon>
        <taxon>Rubrobacterales</taxon>
        <taxon>Rubrobacteraceae</taxon>
        <taxon>Rubrobacter</taxon>
    </lineage>
</organism>
<evidence type="ECO:0000256" key="1">
    <source>
        <dbReference type="ARBA" id="ARBA00023239"/>
    </source>
</evidence>
<accession>A0A6G8Q117</accession>
<evidence type="ECO:0000313" key="4">
    <source>
        <dbReference type="Proteomes" id="UP000502706"/>
    </source>
</evidence>
<dbReference type="PANTHER" id="PTHR21240:SF28">
    <property type="entry name" value="ISO-OROTATE DECARBOXYLASE (EUROFUNG)"/>
    <property type="match status" value="1"/>
</dbReference>
<gene>
    <name evidence="3" type="ORF">GBA65_17410</name>
</gene>
<dbReference type="EMBL" id="CP045121">
    <property type="protein sequence ID" value="QIN80007.1"/>
    <property type="molecule type" value="Genomic_DNA"/>
</dbReference>
<dbReference type="SUPFAM" id="SSF51556">
    <property type="entry name" value="Metallo-dependent hydrolases"/>
    <property type="match status" value="1"/>
</dbReference>
<sequence>MTLRSVEVGEGLDTRELLAHASRQAEDRGYSNFTIVDVDSHHYETESWAEIAKYIESPIIRHLAGAGGVSKLTGQSSLIPSQIGNQDLAGRISRYRMRSLEKAEGKDVHRDVQLIRRAMSMMGIDYTIIFPTPMLNLGMHPQVEMEVAVARAYARWITEEILPADPTIKTMLYLPFNDPEASLKLVEEFADRPGVVGFMVTTVRYRPVHHNSYMKIYAALEERGLPLGFHAAYSWQERAMEQLNKFISVHALGFPFYNMIHLTNWVINGLPERFPALKVVWIESGLAWIPFLMQRLDNEYMMRSSEAPLLQKRPSEYMRDFYYSSQPMEQTGNMEVLKMTFEMIDAENRLLYSSDYPHWDFDLPSVIYDLPFLDERVKRRILGGNACELFGLEDAKTRGPAGENRERV</sequence>
<keyword evidence="4" id="KW-1185">Reference proteome</keyword>
<dbReference type="InterPro" id="IPR032465">
    <property type="entry name" value="ACMSD"/>
</dbReference>
<protein>
    <submittedName>
        <fullName evidence="3">Amidohydrolase family protein</fullName>
    </submittedName>
</protein>
<reference evidence="3 4" key="1">
    <citation type="submission" date="2019-10" db="EMBL/GenBank/DDBJ databases">
        <title>Rubrobacter sp nov SCSIO 52915 isolated from a deep-sea sediment in the South China Sea.</title>
        <authorList>
            <person name="Chen R.W."/>
        </authorList>
    </citation>
    <scope>NUCLEOTIDE SEQUENCE [LARGE SCALE GENOMIC DNA]</scope>
    <source>
        <strain evidence="3 4">SCSIO 52915</strain>
    </source>
</reference>
<evidence type="ECO:0000259" key="2">
    <source>
        <dbReference type="Pfam" id="PF04909"/>
    </source>
</evidence>